<feature type="modified residue" description="4-aspartylphosphate" evidence="12">
    <location>
        <position position="51"/>
    </location>
</feature>
<dbReference type="PROSITE" id="PS51755">
    <property type="entry name" value="OMPR_PHOB"/>
    <property type="match status" value="1"/>
</dbReference>
<dbReference type="GO" id="GO:0032993">
    <property type="term" value="C:protein-DNA complex"/>
    <property type="evidence" value="ECO:0007669"/>
    <property type="project" value="TreeGrafter"/>
</dbReference>
<dbReference type="InterPro" id="IPR001867">
    <property type="entry name" value="OmpR/PhoB-type_DNA-bd"/>
</dbReference>
<keyword evidence="3" id="KW-0963">Cytoplasm</keyword>
<reference evidence="16" key="1">
    <citation type="submission" date="2020-05" db="EMBL/GenBank/DDBJ databases">
        <title>Genomic insights into acetone-butanol-ethanol (ABE) fermentation by sequencing solventogenic clostridia strains.</title>
        <authorList>
            <person name="Brown S."/>
        </authorList>
    </citation>
    <scope>NUCLEOTIDE SEQUENCE</scope>
    <source>
        <strain evidence="16">DJ126</strain>
    </source>
</reference>
<gene>
    <name evidence="16" type="ORF">DFH45_000454</name>
</gene>
<keyword evidence="6 13" id="KW-0238">DNA-binding</keyword>
<name>A0A9Q5CF14_CLOBE</name>
<evidence type="ECO:0000256" key="8">
    <source>
        <dbReference type="ARBA" id="ARBA00023163"/>
    </source>
</evidence>
<evidence type="ECO:0000256" key="3">
    <source>
        <dbReference type="ARBA" id="ARBA00022490"/>
    </source>
</evidence>
<organism evidence="16 17">
    <name type="scientific">Clostridium beijerinckii</name>
    <name type="common">Clostridium MP</name>
    <dbReference type="NCBI Taxonomy" id="1520"/>
    <lineage>
        <taxon>Bacteria</taxon>
        <taxon>Bacillati</taxon>
        <taxon>Bacillota</taxon>
        <taxon>Clostridia</taxon>
        <taxon>Eubacteriales</taxon>
        <taxon>Clostridiaceae</taxon>
        <taxon>Clostridium</taxon>
    </lineage>
</organism>
<feature type="domain" description="OmpR/PhoB-type" evidence="15">
    <location>
        <begin position="124"/>
        <end position="220"/>
    </location>
</feature>
<dbReference type="CDD" id="cd17574">
    <property type="entry name" value="REC_OmpR"/>
    <property type="match status" value="1"/>
</dbReference>
<comment type="function">
    <text evidence="9">May play the central regulatory role in sporulation. It may be an element of the effector pathway responsible for the activation of sporulation genes in response to nutritional stress. Spo0A may act in concert with spo0H (a sigma factor) to control the expression of some genes that are critical to the sporulation process.</text>
</comment>
<dbReference type="EMBL" id="JABSXK010000001">
    <property type="protein sequence ID" value="NRV07491.1"/>
    <property type="molecule type" value="Genomic_DNA"/>
</dbReference>
<evidence type="ECO:0000259" key="15">
    <source>
        <dbReference type="PROSITE" id="PS51755"/>
    </source>
</evidence>
<dbReference type="RefSeq" id="WP_077305704.1">
    <property type="nucleotide sequence ID" value="NZ_CP016090.1"/>
</dbReference>
<evidence type="ECO:0000259" key="14">
    <source>
        <dbReference type="PROSITE" id="PS50110"/>
    </source>
</evidence>
<dbReference type="Gene3D" id="1.10.10.10">
    <property type="entry name" value="Winged helix-like DNA-binding domain superfamily/Winged helix DNA-binding domain"/>
    <property type="match status" value="1"/>
</dbReference>
<dbReference type="PANTHER" id="PTHR48111:SF49">
    <property type="entry name" value="HEME RESPONSE REGULATOR HSSR"/>
    <property type="match status" value="1"/>
</dbReference>
<keyword evidence="4" id="KW-0805">Transcription regulation</keyword>
<dbReference type="GO" id="GO:0000156">
    <property type="term" value="F:phosphorelay response regulator activity"/>
    <property type="evidence" value="ECO:0007669"/>
    <property type="project" value="TreeGrafter"/>
</dbReference>
<dbReference type="AlphaFoldDB" id="A0A9Q5CF14"/>
<evidence type="ECO:0000256" key="2">
    <source>
        <dbReference type="ARBA" id="ARBA00018672"/>
    </source>
</evidence>
<evidence type="ECO:0000256" key="12">
    <source>
        <dbReference type="PROSITE-ProRule" id="PRU00169"/>
    </source>
</evidence>
<accession>A0A9Q5CF14</accession>
<evidence type="ECO:0000256" key="10">
    <source>
        <dbReference type="ARBA" id="ARBA00037471"/>
    </source>
</evidence>
<dbReference type="Pfam" id="PF00072">
    <property type="entry name" value="Response_reg"/>
    <property type="match status" value="1"/>
</dbReference>
<feature type="DNA-binding region" description="OmpR/PhoB-type" evidence="13">
    <location>
        <begin position="124"/>
        <end position="220"/>
    </location>
</feature>
<dbReference type="SMART" id="SM00448">
    <property type="entry name" value="REC"/>
    <property type="match status" value="1"/>
</dbReference>
<dbReference type="GO" id="GO:0000976">
    <property type="term" value="F:transcription cis-regulatory region binding"/>
    <property type="evidence" value="ECO:0007669"/>
    <property type="project" value="TreeGrafter"/>
</dbReference>
<dbReference type="InterPro" id="IPR039420">
    <property type="entry name" value="WalR-like"/>
</dbReference>
<comment type="function">
    <text evidence="10">Member of the two-component regulatory system HssS/HssR involved in intracellular heme homeostasis and tempering of staphylococcal virulence. Phosphorylated HssR binds to a direct repeat sequence within hrtAB promoter and activates the expression of hrtAB, an efflux pump, in response to extracellular heme, hemin, hemoglobin or blood.</text>
</comment>
<comment type="subcellular location">
    <subcellularLocation>
        <location evidence="1">Cytoplasm</location>
    </subcellularLocation>
</comment>
<evidence type="ECO:0000256" key="5">
    <source>
        <dbReference type="ARBA" id="ARBA00023026"/>
    </source>
</evidence>
<keyword evidence="12" id="KW-0597">Phosphoprotein</keyword>
<evidence type="ECO:0000256" key="4">
    <source>
        <dbReference type="ARBA" id="ARBA00023015"/>
    </source>
</evidence>
<dbReference type="InterPro" id="IPR036388">
    <property type="entry name" value="WH-like_DNA-bd_sf"/>
</dbReference>
<evidence type="ECO:0000256" key="6">
    <source>
        <dbReference type="ARBA" id="ARBA00023125"/>
    </source>
</evidence>
<evidence type="ECO:0000256" key="13">
    <source>
        <dbReference type="PROSITE-ProRule" id="PRU01091"/>
    </source>
</evidence>
<dbReference type="Proteomes" id="UP000821656">
    <property type="component" value="Unassembled WGS sequence"/>
</dbReference>
<dbReference type="Pfam" id="PF00486">
    <property type="entry name" value="Trans_reg_C"/>
    <property type="match status" value="1"/>
</dbReference>
<proteinExistence type="predicted"/>
<keyword evidence="7" id="KW-0010">Activator</keyword>
<keyword evidence="5" id="KW-0843">Virulence</keyword>
<evidence type="ECO:0000313" key="16">
    <source>
        <dbReference type="EMBL" id="NRV07491.1"/>
    </source>
</evidence>
<feature type="domain" description="Response regulatory" evidence="14">
    <location>
        <begin position="3"/>
        <end position="116"/>
    </location>
</feature>
<keyword evidence="8" id="KW-0804">Transcription</keyword>
<comment type="caution">
    <text evidence="16">The sequence shown here is derived from an EMBL/GenBank/DDBJ whole genome shotgun (WGS) entry which is preliminary data.</text>
</comment>
<protein>
    <recommendedName>
        <fullName evidence="11">Heme response regulator HssR</fullName>
    </recommendedName>
    <alternativeName>
        <fullName evidence="2">Stage 0 sporulation protein A homolog</fullName>
    </alternativeName>
</protein>
<evidence type="ECO:0000256" key="11">
    <source>
        <dbReference type="ARBA" id="ARBA00039976"/>
    </source>
</evidence>
<dbReference type="PROSITE" id="PS50110">
    <property type="entry name" value="RESPONSE_REGULATORY"/>
    <property type="match status" value="1"/>
</dbReference>
<dbReference type="Gene3D" id="3.40.50.2300">
    <property type="match status" value="1"/>
</dbReference>
<dbReference type="PANTHER" id="PTHR48111">
    <property type="entry name" value="REGULATOR OF RPOS"/>
    <property type="match status" value="1"/>
</dbReference>
<dbReference type="InterPro" id="IPR001789">
    <property type="entry name" value="Sig_transdc_resp-reg_receiver"/>
</dbReference>
<evidence type="ECO:0000256" key="9">
    <source>
        <dbReference type="ARBA" id="ARBA00024867"/>
    </source>
</evidence>
<dbReference type="GO" id="GO:0006355">
    <property type="term" value="P:regulation of DNA-templated transcription"/>
    <property type="evidence" value="ECO:0007669"/>
    <property type="project" value="InterPro"/>
</dbReference>
<evidence type="ECO:0000256" key="7">
    <source>
        <dbReference type="ARBA" id="ARBA00023159"/>
    </source>
</evidence>
<dbReference type="SUPFAM" id="SSF52172">
    <property type="entry name" value="CheY-like"/>
    <property type="match status" value="1"/>
</dbReference>
<sequence length="224" mass="26199">MTTILIVEDNKETQSLIASRLKLYFDLICVNDGREALDVIYKNHIHLIVTDIMMSNTNGYEFIKRLRSEKYDTPILIVSTKKSFEDKREGFESGADDYITKPVNYDELFLRVNALLRRSYIEIEQQISFGSVIINATTYSVIWDNRSIVLPQKEFQLLYILFSFPGMIFTENQLLEYIYGFNPNINEDAINMHINTLQNNFKDCEEFKIITAKEGYKAEIKIEI</sequence>
<evidence type="ECO:0000256" key="1">
    <source>
        <dbReference type="ARBA" id="ARBA00004496"/>
    </source>
</evidence>
<dbReference type="InterPro" id="IPR011006">
    <property type="entry name" value="CheY-like_superfamily"/>
</dbReference>
<dbReference type="GO" id="GO:0005829">
    <property type="term" value="C:cytosol"/>
    <property type="evidence" value="ECO:0007669"/>
    <property type="project" value="TreeGrafter"/>
</dbReference>
<dbReference type="CDD" id="cd00383">
    <property type="entry name" value="trans_reg_C"/>
    <property type="match status" value="1"/>
</dbReference>
<evidence type="ECO:0000313" key="17">
    <source>
        <dbReference type="Proteomes" id="UP000821656"/>
    </source>
</evidence>